<dbReference type="RefSeq" id="WP_010724468.1">
    <property type="nucleotide sequence ID" value="NZ_KX976485.1"/>
</dbReference>
<name>A0A286Q5N8_ENTAV</name>
<evidence type="ECO:0000256" key="1">
    <source>
        <dbReference type="SAM" id="Phobius"/>
    </source>
</evidence>
<organism evidence="2">
    <name type="scientific">Enterococcus avium</name>
    <name type="common">Streptococcus avium</name>
    <dbReference type="NCBI Taxonomy" id="33945"/>
    <lineage>
        <taxon>Bacteria</taxon>
        <taxon>Bacillati</taxon>
        <taxon>Bacillota</taxon>
        <taxon>Bacilli</taxon>
        <taxon>Lactobacillales</taxon>
        <taxon>Enterococcaceae</taxon>
        <taxon>Enterococcus</taxon>
    </lineage>
</organism>
<evidence type="ECO:0000313" key="2">
    <source>
        <dbReference type="EMBL" id="APB62568.1"/>
    </source>
</evidence>
<keyword evidence="2" id="KW-0614">Plasmid</keyword>
<gene>
    <name evidence="2" type="ORF">pEA19081_p72</name>
</gene>
<dbReference type="EMBL" id="KX976485">
    <property type="protein sequence ID" value="APB62568.1"/>
    <property type="molecule type" value="Genomic_DNA"/>
</dbReference>
<proteinExistence type="predicted"/>
<reference evidence="2" key="1">
    <citation type="journal article" date="2017" name="Front. Microbiol.">
        <title>Identification of Novel Conjugative Plasmids with Multiple Copies of fosB that Confer High-Level Fosfomycin Resistance to Vancomycin-Resistant Enterococci.</title>
        <authorList>
            <person name="Sun L."/>
            <person name="Zhang P."/>
            <person name="Qu T."/>
            <person name="Chen Y."/>
            <person name="Hua X."/>
            <person name="Shi K."/>
            <person name="Yu Y."/>
        </authorList>
    </citation>
    <scope>NUCLEOTIDE SEQUENCE</scope>
    <source>
        <strain evidence="2">19081</strain>
        <plasmid evidence="2">pEA19081</plasmid>
    </source>
</reference>
<keyword evidence="1" id="KW-0472">Membrane</keyword>
<protein>
    <submittedName>
        <fullName evidence="2">Uncharacterized protein</fullName>
    </submittedName>
</protein>
<feature type="transmembrane region" description="Helical" evidence="1">
    <location>
        <begin position="12"/>
        <end position="30"/>
    </location>
</feature>
<geneLocation type="plasmid" evidence="2">
    <name>pEA19081</name>
</geneLocation>
<keyword evidence="1" id="KW-1133">Transmembrane helix</keyword>
<dbReference type="AlphaFoldDB" id="A0A286Q5N8"/>
<keyword evidence="1" id="KW-0812">Transmembrane</keyword>
<sequence>MLDQNTDRSWWMIGAVIVGAVLIGIAKVAFPEVFNTVIDFFKNMIPTRLG</sequence>
<accession>A0A286Q5N8</accession>